<evidence type="ECO:0000313" key="1">
    <source>
        <dbReference type="EMBL" id="KAH9836418.1"/>
    </source>
</evidence>
<dbReference type="AlphaFoldDB" id="A0A9W7SX07"/>
<proteinExistence type="predicted"/>
<keyword evidence="2" id="KW-1185">Reference proteome</keyword>
<reference evidence="1 2" key="1">
    <citation type="journal article" date="2018" name="IMA Fungus">
        <title>IMA Genome-F 10: Nine draft genome sequences of Claviceps purpurea s.lat., including C. arundinis, C. humidiphila, and C. cf. spartinae, pseudomolecules for the pitch canker pathogen Fusarium circinatum, draft genome of Davidsoniella eucalypti, Grosmannia galeiformis, Quambalaria eucalypti, and Teratosphaeria destructans.</title>
        <authorList>
            <person name="Wingfield B.D."/>
            <person name="Liu M."/>
            <person name="Nguyen H.D."/>
            <person name="Lane F.A."/>
            <person name="Morgan S.W."/>
            <person name="De Vos L."/>
            <person name="Wilken P.M."/>
            <person name="Duong T.A."/>
            <person name="Aylward J."/>
            <person name="Coetzee M.P."/>
            <person name="Dadej K."/>
            <person name="De Beer Z.W."/>
            <person name="Findlay W."/>
            <person name="Havenga M."/>
            <person name="Kolarik M."/>
            <person name="Menzies J.G."/>
            <person name="Naidoo K."/>
            <person name="Pochopski O."/>
            <person name="Shoukouhi P."/>
            <person name="Santana Q.C."/>
            <person name="Seifert K.A."/>
            <person name="Soal N."/>
            <person name="Steenkamp E.T."/>
            <person name="Tatham C.T."/>
            <person name="van der Nest M.A."/>
            <person name="Wingfield M.J."/>
        </authorList>
    </citation>
    <scope>NUCLEOTIDE SEQUENCE [LARGE SCALE GENOMIC DNA]</scope>
    <source>
        <strain evidence="1">CMW44962</strain>
    </source>
</reference>
<accession>A0A9W7SX07</accession>
<comment type="caution">
    <text evidence="1">The sequence shown here is derived from an EMBL/GenBank/DDBJ whole genome shotgun (WGS) entry which is preliminary data.</text>
</comment>
<dbReference type="EMBL" id="RIBY02000879">
    <property type="protein sequence ID" value="KAH9836418.1"/>
    <property type="molecule type" value="Genomic_DNA"/>
</dbReference>
<dbReference type="Proteomes" id="UP001138500">
    <property type="component" value="Unassembled WGS sequence"/>
</dbReference>
<gene>
    <name evidence="1" type="ORF">Tdes44962_MAKER08488</name>
</gene>
<protein>
    <submittedName>
        <fullName evidence="1">Uncharacterized protein</fullName>
    </submittedName>
</protein>
<organism evidence="1 2">
    <name type="scientific">Teratosphaeria destructans</name>
    <dbReference type="NCBI Taxonomy" id="418781"/>
    <lineage>
        <taxon>Eukaryota</taxon>
        <taxon>Fungi</taxon>
        <taxon>Dikarya</taxon>
        <taxon>Ascomycota</taxon>
        <taxon>Pezizomycotina</taxon>
        <taxon>Dothideomycetes</taxon>
        <taxon>Dothideomycetidae</taxon>
        <taxon>Mycosphaerellales</taxon>
        <taxon>Teratosphaeriaceae</taxon>
        <taxon>Teratosphaeria</taxon>
    </lineage>
</organism>
<name>A0A9W7SX07_9PEZI</name>
<evidence type="ECO:0000313" key="2">
    <source>
        <dbReference type="Proteomes" id="UP001138500"/>
    </source>
</evidence>
<reference evidence="1 2" key="2">
    <citation type="journal article" date="2021" name="Curr. Genet.">
        <title>Genetic response to nitrogen starvation in the aggressive Eucalyptus foliar pathogen Teratosphaeria destructans.</title>
        <authorList>
            <person name="Havenga M."/>
            <person name="Wingfield B.D."/>
            <person name="Wingfield M.J."/>
            <person name="Dreyer L.L."/>
            <person name="Roets F."/>
            <person name="Aylward J."/>
        </authorList>
    </citation>
    <scope>NUCLEOTIDE SEQUENCE [LARGE SCALE GENOMIC DNA]</scope>
    <source>
        <strain evidence="1">CMW44962</strain>
    </source>
</reference>
<sequence length="137" mass="14374">MRPATRASPATPPTTPPAIAPASELCLAEAEVSGVALGDDDCATGTPAVEKAWFVVAEAIVDSAGIEVDDVKLAVTVTDTVAMDADVVAYSSTWMVEAVSPHQYVERVAPLNCSTRLCAQGTHQSIPEKRLTTEDNY</sequence>